<dbReference type="RefSeq" id="WP_092495832.1">
    <property type="nucleotide sequence ID" value="NZ_FOFG01000003.1"/>
</dbReference>
<dbReference type="STRING" id="1855383.SAMN05216548_103233"/>
<dbReference type="OrthoDB" id="9809660at2"/>
<evidence type="ECO:0000256" key="2">
    <source>
        <dbReference type="ARBA" id="ARBA00022448"/>
    </source>
</evidence>
<keyword evidence="4 7" id="KW-0812">Transmembrane</keyword>
<dbReference type="GO" id="GO:0005886">
    <property type="term" value="C:plasma membrane"/>
    <property type="evidence" value="ECO:0007669"/>
    <property type="project" value="UniProtKB-SubCell"/>
</dbReference>
<evidence type="ECO:0000259" key="8">
    <source>
        <dbReference type="PROSITE" id="PS50928"/>
    </source>
</evidence>
<dbReference type="CDD" id="cd06261">
    <property type="entry name" value="TM_PBP2"/>
    <property type="match status" value="1"/>
</dbReference>
<dbReference type="EMBL" id="FOFG01000003">
    <property type="protein sequence ID" value="SEQ27715.1"/>
    <property type="molecule type" value="Genomic_DNA"/>
</dbReference>
<dbReference type="AlphaFoldDB" id="A0A1H9EQ29"/>
<dbReference type="SUPFAM" id="SSF161098">
    <property type="entry name" value="MetI-like"/>
    <property type="match status" value="1"/>
</dbReference>
<dbReference type="InterPro" id="IPR000515">
    <property type="entry name" value="MetI-like"/>
</dbReference>
<evidence type="ECO:0000256" key="5">
    <source>
        <dbReference type="ARBA" id="ARBA00022989"/>
    </source>
</evidence>
<keyword evidence="6 7" id="KW-0472">Membrane</keyword>
<dbReference type="Pfam" id="PF00528">
    <property type="entry name" value="BPD_transp_1"/>
    <property type="match status" value="1"/>
</dbReference>
<dbReference type="InterPro" id="IPR035906">
    <property type="entry name" value="MetI-like_sf"/>
</dbReference>
<feature type="transmembrane region" description="Helical" evidence="7">
    <location>
        <begin position="125"/>
        <end position="144"/>
    </location>
</feature>
<dbReference type="Proteomes" id="UP000199647">
    <property type="component" value="Unassembled WGS sequence"/>
</dbReference>
<keyword evidence="3" id="KW-1003">Cell membrane</keyword>
<keyword evidence="2 7" id="KW-0813">Transport</keyword>
<dbReference type="PANTHER" id="PTHR30151:SF20">
    <property type="entry name" value="ABC TRANSPORTER PERMEASE PROTEIN HI_0355-RELATED"/>
    <property type="match status" value="1"/>
</dbReference>
<sequence length="252" mass="27079">MTPSLAPRRVILPVIYGIALLIAWEALAHSGAVSRLVLAGPLEIVVAGVRNWSELGFNAGVTLAQALIGAAIGNVAGLLVAICFVHWGFFRRAVFPLAILCEAIPVVAILPVLILWLGNGMAPKIFVAAFLSFFPMLVNAYRGLSNVDEEVRELLYSYSATASQMLWKVRMPAAVPFMFTALKLSACSSMIASLVAEWLASERGLGFLVVYYGQSYRVADIWSAAILSCLISLGLYGITAACERRALSRSSP</sequence>
<dbReference type="Gene3D" id="1.10.3720.10">
    <property type="entry name" value="MetI-like"/>
    <property type="match status" value="1"/>
</dbReference>
<dbReference type="PROSITE" id="PS50928">
    <property type="entry name" value="ABC_TM1"/>
    <property type="match status" value="1"/>
</dbReference>
<proteinExistence type="inferred from homology"/>
<evidence type="ECO:0000256" key="6">
    <source>
        <dbReference type="ARBA" id="ARBA00023136"/>
    </source>
</evidence>
<evidence type="ECO:0000256" key="7">
    <source>
        <dbReference type="RuleBase" id="RU363032"/>
    </source>
</evidence>
<keyword evidence="5 7" id="KW-1133">Transmembrane helix</keyword>
<feature type="transmembrane region" description="Helical" evidence="7">
    <location>
        <begin position="173"/>
        <end position="201"/>
    </location>
</feature>
<gene>
    <name evidence="9" type="ORF">SAMN05216548_103233</name>
</gene>
<comment type="subcellular location">
    <subcellularLocation>
        <location evidence="1 7">Cell membrane</location>
        <topology evidence="1 7">Multi-pass membrane protein</topology>
    </subcellularLocation>
</comment>
<comment type="similarity">
    <text evidence="7">Belongs to the binding-protein-dependent transport system permease family.</text>
</comment>
<evidence type="ECO:0000256" key="3">
    <source>
        <dbReference type="ARBA" id="ARBA00022475"/>
    </source>
</evidence>
<accession>A0A1H9EQ29</accession>
<evidence type="ECO:0000313" key="9">
    <source>
        <dbReference type="EMBL" id="SEQ27715.1"/>
    </source>
</evidence>
<dbReference type="GO" id="GO:0055085">
    <property type="term" value="P:transmembrane transport"/>
    <property type="evidence" value="ECO:0007669"/>
    <property type="project" value="InterPro"/>
</dbReference>
<organism evidence="9 10">
    <name type="scientific">Faunimonas pinastri</name>
    <dbReference type="NCBI Taxonomy" id="1855383"/>
    <lineage>
        <taxon>Bacteria</taxon>
        <taxon>Pseudomonadati</taxon>
        <taxon>Pseudomonadota</taxon>
        <taxon>Alphaproteobacteria</taxon>
        <taxon>Hyphomicrobiales</taxon>
        <taxon>Afifellaceae</taxon>
        <taxon>Faunimonas</taxon>
    </lineage>
</organism>
<dbReference type="PANTHER" id="PTHR30151">
    <property type="entry name" value="ALKANE SULFONATE ABC TRANSPORTER-RELATED, MEMBRANE SUBUNIT"/>
    <property type="match status" value="1"/>
</dbReference>
<evidence type="ECO:0000313" key="10">
    <source>
        <dbReference type="Proteomes" id="UP000199647"/>
    </source>
</evidence>
<feature type="transmembrane region" description="Helical" evidence="7">
    <location>
        <begin position="221"/>
        <end position="242"/>
    </location>
</feature>
<name>A0A1H9EQ29_9HYPH</name>
<feature type="domain" description="ABC transmembrane type-1" evidence="8">
    <location>
        <begin position="59"/>
        <end position="239"/>
    </location>
</feature>
<evidence type="ECO:0000256" key="1">
    <source>
        <dbReference type="ARBA" id="ARBA00004651"/>
    </source>
</evidence>
<feature type="transmembrane region" description="Helical" evidence="7">
    <location>
        <begin position="63"/>
        <end position="85"/>
    </location>
</feature>
<keyword evidence="10" id="KW-1185">Reference proteome</keyword>
<evidence type="ECO:0000256" key="4">
    <source>
        <dbReference type="ARBA" id="ARBA00022692"/>
    </source>
</evidence>
<protein>
    <submittedName>
        <fullName evidence="9">NitT/TauT family transport system permease protein</fullName>
    </submittedName>
</protein>
<feature type="transmembrane region" description="Helical" evidence="7">
    <location>
        <begin position="97"/>
        <end position="119"/>
    </location>
</feature>
<reference evidence="9 10" key="1">
    <citation type="submission" date="2016-10" db="EMBL/GenBank/DDBJ databases">
        <authorList>
            <person name="de Groot N.N."/>
        </authorList>
    </citation>
    <scope>NUCLEOTIDE SEQUENCE [LARGE SCALE GENOMIC DNA]</scope>
    <source>
        <strain evidence="9 10">A52C2</strain>
    </source>
</reference>